<reference evidence="2" key="1">
    <citation type="submission" date="2021-02" db="EMBL/GenBank/DDBJ databases">
        <authorList>
            <person name="Steward A R."/>
        </authorList>
    </citation>
    <scope>NUCLEOTIDE SEQUENCE</scope>
</reference>
<dbReference type="SUPFAM" id="SSF56672">
    <property type="entry name" value="DNA/RNA polymerases"/>
    <property type="match status" value="1"/>
</dbReference>
<dbReference type="GO" id="GO:0061343">
    <property type="term" value="P:cell adhesion involved in heart morphogenesis"/>
    <property type="evidence" value="ECO:0007669"/>
    <property type="project" value="TreeGrafter"/>
</dbReference>
<dbReference type="GO" id="GO:0007508">
    <property type="term" value="P:larval heart development"/>
    <property type="evidence" value="ECO:0007669"/>
    <property type="project" value="TreeGrafter"/>
</dbReference>
<evidence type="ECO:0000313" key="3">
    <source>
        <dbReference type="Proteomes" id="UP000663880"/>
    </source>
</evidence>
<evidence type="ECO:0000313" key="2">
    <source>
        <dbReference type="EMBL" id="CAF4867365.1"/>
    </source>
</evidence>
<accession>A0A821T0A5</accession>
<dbReference type="PANTHER" id="PTHR33395:SF22">
    <property type="entry name" value="REVERSE TRANSCRIPTASE DOMAIN-CONTAINING PROTEIN"/>
    <property type="match status" value="1"/>
</dbReference>
<name>A0A821T0A5_9NEOP</name>
<dbReference type="GO" id="GO:0003824">
    <property type="term" value="F:catalytic activity"/>
    <property type="evidence" value="ECO:0007669"/>
    <property type="project" value="InterPro"/>
</dbReference>
<dbReference type="Pfam" id="PF00078">
    <property type="entry name" value="RVT_1"/>
    <property type="match status" value="1"/>
</dbReference>
<dbReference type="Proteomes" id="UP000663880">
    <property type="component" value="Unassembled WGS sequence"/>
</dbReference>
<evidence type="ECO:0000259" key="1">
    <source>
        <dbReference type="PROSITE" id="PS50878"/>
    </source>
</evidence>
<dbReference type="PROSITE" id="PS50878">
    <property type="entry name" value="RT_POL"/>
    <property type="match status" value="1"/>
</dbReference>
<dbReference type="GO" id="GO:0071897">
    <property type="term" value="P:DNA biosynthetic process"/>
    <property type="evidence" value="ECO:0007669"/>
    <property type="project" value="UniProtKB-ARBA"/>
</dbReference>
<dbReference type="SUPFAM" id="SSF56219">
    <property type="entry name" value="DNase I-like"/>
    <property type="match status" value="1"/>
</dbReference>
<dbReference type="InterPro" id="IPR000477">
    <property type="entry name" value="RT_dom"/>
</dbReference>
<dbReference type="CDD" id="cd01650">
    <property type="entry name" value="RT_nLTR_like"/>
    <property type="match status" value="1"/>
</dbReference>
<comment type="caution">
    <text evidence="2">The sequence shown here is derived from an EMBL/GenBank/DDBJ whole genome shotgun (WGS) entry which is preliminary data.</text>
</comment>
<dbReference type="InterPro" id="IPR005135">
    <property type="entry name" value="Endo/exonuclease/phosphatase"/>
</dbReference>
<dbReference type="Pfam" id="PF14529">
    <property type="entry name" value="Exo_endo_phos_2"/>
    <property type="match status" value="1"/>
</dbReference>
<proteinExistence type="predicted"/>
<dbReference type="OrthoDB" id="426210at2759"/>
<dbReference type="AlphaFoldDB" id="A0A821T0A5"/>
<dbReference type="PANTHER" id="PTHR33395">
    <property type="entry name" value="TRANSCRIPTASE, PUTATIVE-RELATED-RELATED"/>
    <property type="match status" value="1"/>
</dbReference>
<dbReference type="GO" id="GO:0031012">
    <property type="term" value="C:extracellular matrix"/>
    <property type="evidence" value="ECO:0007669"/>
    <property type="project" value="TreeGrafter"/>
</dbReference>
<organism evidence="2 3">
    <name type="scientific">Pieris macdunnoughi</name>
    <dbReference type="NCBI Taxonomy" id="345717"/>
    <lineage>
        <taxon>Eukaryota</taxon>
        <taxon>Metazoa</taxon>
        <taxon>Ecdysozoa</taxon>
        <taxon>Arthropoda</taxon>
        <taxon>Hexapoda</taxon>
        <taxon>Insecta</taxon>
        <taxon>Pterygota</taxon>
        <taxon>Neoptera</taxon>
        <taxon>Endopterygota</taxon>
        <taxon>Lepidoptera</taxon>
        <taxon>Glossata</taxon>
        <taxon>Ditrysia</taxon>
        <taxon>Papilionoidea</taxon>
        <taxon>Pieridae</taxon>
        <taxon>Pierinae</taxon>
        <taxon>Pieris</taxon>
    </lineage>
</organism>
<dbReference type="EMBL" id="CAJOBZ010000022">
    <property type="protein sequence ID" value="CAF4867365.1"/>
    <property type="molecule type" value="Genomic_DNA"/>
</dbReference>
<dbReference type="InterPro" id="IPR036691">
    <property type="entry name" value="Endo/exonu/phosph_ase_sf"/>
</dbReference>
<keyword evidence="3" id="KW-1185">Reference proteome</keyword>
<feature type="domain" description="Reverse transcriptase" evidence="1">
    <location>
        <begin position="497"/>
        <end position="762"/>
    </location>
</feature>
<dbReference type="Gene3D" id="3.60.10.10">
    <property type="entry name" value="Endonuclease/exonuclease/phosphatase"/>
    <property type="match status" value="1"/>
</dbReference>
<protein>
    <recommendedName>
        <fullName evidence="1">Reverse transcriptase domain-containing protein</fullName>
    </recommendedName>
</protein>
<dbReference type="InterPro" id="IPR043502">
    <property type="entry name" value="DNA/RNA_pol_sf"/>
</dbReference>
<sequence>MFDKSLTLFYQNVRGLRTKSNEFYQNLLTCTFDVILITESWLNSSFYDNELCSDEYQMFRRDRSKETSSKNIGGGLLIYVSRYLKAYERAEWNCNSVETLWITIPHNSLAVNDRRSLHIGLVYIPPDSMQAERLETFISSFSHIMDTNISDNFIIVGDFNLPNINWTPLGPILLKKGTSKIQNVSEIFLNEINISGLKQHNVSSNSSNNVLDLILSNVSIDSSTTDMALVKPDIYHPCLKIDATDLVLCKTIPKAQIKYNFRRANYEDINKALSNIDWVKVLIGGTIDEVTGSFYVILDKIISSFVPKSRSIGRSKFPIWYSSSLKHIIKDKLKAHKRWKTYRNPRDYDEFSLLRARQKLVSKKCFDMYEKSIQNNLSKDPKALWSYLRNKRQCSPGYPNTMILGDEVYYTEADACEGFNRFFKSVFQHPDDSYNLQHLPESDYTCNQVVLTEDEVCRELKSLNINKGSGSDGIPSIFLQKCYRQLSKPLTNIFNQSLNVFCSFPSKWKEAHIVPIHKKGSRNKIEHYRPISILNSFGKLFEKLVNKTLSPLILRQLPHQQHGFTKNRSTVSNLTVFTEYILKGMDEGEQIDAIYTDFEKAFDRVDHVILLHKLLALGIRGDLYRWIKSYVTNRRQAVVMGGHRSTFINVTSGVPQGSILGPLLFNAYLYDIQNCFKYSEYLMFADDKKIFLKIKSIENCVQLQQDLSRLEIYYKRNKLSLNIGKCSKITFTRKHKKIQFCYKIRDTTIKQVNLVGDLGILLDDKMSFSEHIDNITEKAYKQLGFVKRVCKSFRNIKCIKCLYFAFVRSTLEYACTVWSPTYKKYIEAIENIQIKFLKFLSFKDFQKYSSYIDSCKYFGIESLECRRKQYDLIFLHAICNGLIDCPDLLPLLLFHAPSSHNTRQTQLFKIPRFNSNYLRNSVMHRIPSDYNRNYQQIEIFNVSKKCLRNDIKNLVSFIR</sequence>
<gene>
    <name evidence="2" type="ORF">PMACD_LOCUS8449</name>
</gene>